<feature type="region of interest" description="Disordered" evidence="2">
    <location>
        <begin position="220"/>
        <end position="296"/>
    </location>
</feature>
<accession>A0A8B6F8P4</accession>
<dbReference type="EMBL" id="UYJE01006254">
    <property type="protein sequence ID" value="VDI44425.1"/>
    <property type="molecule type" value="Genomic_DNA"/>
</dbReference>
<dbReference type="SUPFAM" id="SSF48403">
    <property type="entry name" value="Ankyrin repeat"/>
    <property type="match status" value="1"/>
</dbReference>
<dbReference type="AlphaFoldDB" id="A0A8B6F8P4"/>
<evidence type="ECO:0000256" key="2">
    <source>
        <dbReference type="SAM" id="MobiDB-lite"/>
    </source>
</evidence>
<feature type="coiled-coil region" evidence="1">
    <location>
        <begin position="127"/>
        <end position="176"/>
    </location>
</feature>
<dbReference type="OrthoDB" id="6185547at2759"/>
<dbReference type="InterPro" id="IPR002110">
    <property type="entry name" value="Ankyrin_rpt"/>
</dbReference>
<dbReference type="Gene3D" id="1.25.40.20">
    <property type="entry name" value="Ankyrin repeat-containing domain"/>
    <property type="match status" value="1"/>
</dbReference>
<organism evidence="3 4">
    <name type="scientific">Mytilus galloprovincialis</name>
    <name type="common">Mediterranean mussel</name>
    <dbReference type="NCBI Taxonomy" id="29158"/>
    <lineage>
        <taxon>Eukaryota</taxon>
        <taxon>Metazoa</taxon>
        <taxon>Spiralia</taxon>
        <taxon>Lophotrochozoa</taxon>
        <taxon>Mollusca</taxon>
        <taxon>Bivalvia</taxon>
        <taxon>Autobranchia</taxon>
        <taxon>Pteriomorphia</taxon>
        <taxon>Mytilida</taxon>
        <taxon>Mytiloidea</taxon>
        <taxon>Mytilidae</taxon>
        <taxon>Mytilinae</taxon>
        <taxon>Mytilus</taxon>
    </lineage>
</organism>
<sequence>MENTLINALSDGKMKLAKLLIEGGQNVNCCNSSGVTPLMLASILKVVNEHIPKKLQLIKCLLENKANLNAVDLPGRTALMYALFQDVNKQYSYLKATDLWTRKKLELTTARILDKVVAEDLDSDEEGSRSDEELEQLRKKLKNTEDSIRKKKEEEKAILKKKIEEGEKVLKSMKGEDSIIDDKVKLTDLRKMERLNSKVDKKLSDMGLFDKPEIKGDASKKKSKLKIKLSSTSSESSSDDGVNRKKGKKGNSDRKKCIAVSDSSSDSSDSEDDSECEKKKNKRRKRKIKSGIQSKSSDKVKNQLLWPHSALQYEYVNESTSFKSLDIKLFTAGELEIITSHGISETEKSGRLNLLKKITYYSNIYAWKGLLAFYAAWLRKIELGQKSWKDDPTCIEVPVLSPYILSKSESSSDRIKKLDPDAEIFYPQYMKDSLKRDNSNMKCLSKNSGNKKENDSSEACKNDLCKLVYEELTKGAIIGPFHVNPFDHGIILSPLNTVPKKDSTERRIILDLSSAGGTGVNEFIDKDNYLGEPVSLTYPRVDDLVLLIKKKGSGSHLFKRDLARAYRQIPIDIGDTFLVGFAWNGHIFFDIVLSMGLRSAAQICQRLTNAIAYIYSSLGFDIINYLDDFAGVESPELSAKAFLELQNVLASCGIEESEHKAVGPSTRMEFLGIICDSVKMTLEISIERLTEIDLILLEWVGKEFASKREIQSLVGKLNFVGCCVRPGRVFYFSNT</sequence>
<dbReference type="PANTHER" id="PTHR33050">
    <property type="entry name" value="REVERSE TRANSCRIPTASE DOMAIN-CONTAINING PROTEIN"/>
    <property type="match status" value="1"/>
</dbReference>
<dbReference type="Pfam" id="PF12796">
    <property type="entry name" value="Ank_2"/>
    <property type="match status" value="1"/>
</dbReference>
<dbReference type="InterPro" id="IPR043128">
    <property type="entry name" value="Rev_trsase/Diguanyl_cyclase"/>
</dbReference>
<dbReference type="SUPFAM" id="SSF56672">
    <property type="entry name" value="DNA/RNA polymerases"/>
    <property type="match status" value="1"/>
</dbReference>
<evidence type="ECO:0000313" key="4">
    <source>
        <dbReference type="Proteomes" id="UP000596742"/>
    </source>
</evidence>
<feature type="compositionally biased region" description="Basic residues" evidence="2">
    <location>
        <begin position="279"/>
        <end position="289"/>
    </location>
</feature>
<evidence type="ECO:0000256" key="1">
    <source>
        <dbReference type="SAM" id="Coils"/>
    </source>
</evidence>
<dbReference type="InterPro" id="IPR043502">
    <property type="entry name" value="DNA/RNA_pol_sf"/>
</dbReference>
<keyword evidence="1" id="KW-0175">Coiled coil</keyword>
<name>A0A8B6F8P4_MYTGA</name>
<dbReference type="Gene3D" id="3.30.70.270">
    <property type="match status" value="1"/>
</dbReference>
<evidence type="ECO:0008006" key="5">
    <source>
        <dbReference type="Google" id="ProtNLM"/>
    </source>
</evidence>
<gene>
    <name evidence="3" type="ORF">MGAL_10B031982</name>
</gene>
<dbReference type="PANTHER" id="PTHR33050:SF7">
    <property type="entry name" value="RIBONUCLEASE H"/>
    <property type="match status" value="1"/>
</dbReference>
<protein>
    <recommendedName>
        <fullName evidence="5">Reverse transcriptase domain-containing protein</fullName>
    </recommendedName>
</protein>
<comment type="caution">
    <text evidence="3">The sequence shown here is derived from an EMBL/GenBank/DDBJ whole genome shotgun (WGS) entry which is preliminary data.</text>
</comment>
<evidence type="ECO:0000313" key="3">
    <source>
        <dbReference type="EMBL" id="VDI44425.1"/>
    </source>
</evidence>
<dbReference type="Proteomes" id="UP000596742">
    <property type="component" value="Unassembled WGS sequence"/>
</dbReference>
<dbReference type="Gene3D" id="3.10.10.10">
    <property type="entry name" value="HIV Type 1 Reverse Transcriptase, subunit A, domain 1"/>
    <property type="match status" value="1"/>
</dbReference>
<keyword evidence="4" id="KW-1185">Reference proteome</keyword>
<proteinExistence type="predicted"/>
<dbReference type="InterPro" id="IPR036770">
    <property type="entry name" value="Ankyrin_rpt-contain_sf"/>
</dbReference>
<dbReference type="InterPro" id="IPR052055">
    <property type="entry name" value="Hepadnavirus_pol/RT"/>
</dbReference>
<reference evidence="3" key="1">
    <citation type="submission" date="2018-11" db="EMBL/GenBank/DDBJ databases">
        <authorList>
            <person name="Alioto T."/>
            <person name="Alioto T."/>
        </authorList>
    </citation>
    <scope>NUCLEOTIDE SEQUENCE</scope>
</reference>